<dbReference type="AlphaFoldDB" id="C9LGM8"/>
<feature type="compositionally biased region" description="Polar residues" evidence="1">
    <location>
        <begin position="24"/>
        <end position="42"/>
    </location>
</feature>
<accession>C9LGM8</accession>
<dbReference type="EMBL" id="ACIJ02000018">
    <property type="protein sequence ID" value="EEX71836.1"/>
    <property type="molecule type" value="Genomic_DNA"/>
</dbReference>
<comment type="caution">
    <text evidence="2">The sequence shown here is derived from an EMBL/GenBank/DDBJ whole genome shotgun (WGS) entry which is preliminary data.</text>
</comment>
<gene>
    <name evidence="2" type="ORF">GCWU000325_01372</name>
</gene>
<keyword evidence="3" id="KW-1185">Reference proteome</keyword>
<sequence>MLKQQWDAERSSPDGSKKIRPATKSLQGGISLKNNVASRKAD</sequence>
<proteinExistence type="predicted"/>
<evidence type="ECO:0000256" key="1">
    <source>
        <dbReference type="SAM" id="MobiDB-lite"/>
    </source>
</evidence>
<protein>
    <submittedName>
        <fullName evidence="2">Uncharacterized protein</fullName>
    </submittedName>
</protein>
<evidence type="ECO:0000313" key="3">
    <source>
        <dbReference type="Proteomes" id="UP000003460"/>
    </source>
</evidence>
<dbReference type="STRING" id="626522.GCWU000325_01372"/>
<dbReference type="HOGENOM" id="CLU_3256019_0_0_10"/>
<organism evidence="2 3">
    <name type="scientific">Alloprevotella tannerae ATCC 51259</name>
    <dbReference type="NCBI Taxonomy" id="626522"/>
    <lineage>
        <taxon>Bacteria</taxon>
        <taxon>Pseudomonadati</taxon>
        <taxon>Bacteroidota</taxon>
        <taxon>Bacteroidia</taxon>
        <taxon>Bacteroidales</taxon>
        <taxon>Prevotellaceae</taxon>
        <taxon>Alloprevotella</taxon>
    </lineage>
</organism>
<feature type="compositionally biased region" description="Basic and acidic residues" evidence="1">
    <location>
        <begin position="1"/>
        <end position="17"/>
    </location>
</feature>
<evidence type="ECO:0000313" key="2">
    <source>
        <dbReference type="EMBL" id="EEX71836.1"/>
    </source>
</evidence>
<dbReference type="Proteomes" id="UP000003460">
    <property type="component" value="Unassembled WGS sequence"/>
</dbReference>
<reference evidence="2" key="1">
    <citation type="submission" date="2009-09" db="EMBL/GenBank/DDBJ databases">
        <authorList>
            <person name="Weinstock G."/>
            <person name="Sodergren E."/>
            <person name="Clifton S."/>
            <person name="Fulton L."/>
            <person name="Fulton B."/>
            <person name="Courtney L."/>
            <person name="Fronick C."/>
            <person name="Harrison M."/>
            <person name="Strong C."/>
            <person name="Farmer C."/>
            <person name="Delahaunty K."/>
            <person name="Markovic C."/>
            <person name="Hall O."/>
            <person name="Minx P."/>
            <person name="Tomlinson C."/>
            <person name="Mitreva M."/>
            <person name="Nelson J."/>
            <person name="Hou S."/>
            <person name="Wollam A."/>
            <person name="Pepin K.H."/>
            <person name="Johnson M."/>
            <person name="Bhonagiri V."/>
            <person name="Nash W.E."/>
            <person name="Warren W."/>
            <person name="Chinwalla A."/>
            <person name="Mardis E.R."/>
            <person name="Wilson R.K."/>
        </authorList>
    </citation>
    <scope>NUCLEOTIDE SEQUENCE [LARGE SCALE GENOMIC DNA]</scope>
    <source>
        <strain evidence="2">ATCC 51259</strain>
    </source>
</reference>
<name>C9LGM8_9BACT</name>
<feature type="region of interest" description="Disordered" evidence="1">
    <location>
        <begin position="1"/>
        <end position="42"/>
    </location>
</feature>